<reference evidence="3 4" key="1">
    <citation type="journal article" date="2013" name="PLoS ONE">
        <title>The first genomic and proteomic characterization of a deep-sea sulfate reducer: insights into the piezophilic lifestyle of Desulfovibrio piezophilus.</title>
        <authorList>
            <person name="Pradel N."/>
            <person name="Ji B."/>
            <person name="Gimenez G."/>
            <person name="Talla E."/>
            <person name="Lenoble P."/>
            <person name="Garel M."/>
            <person name="Tamburini C."/>
            <person name="Fourquet P."/>
            <person name="Lebrun R."/>
            <person name="Bertin P."/>
            <person name="Denis Y."/>
            <person name="Pophillat M."/>
            <person name="Barbe V."/>
            <person name="Ollivier B."/>
            <person name="Dolla A."/>
        </authorList>
    </citation>
    <scope>NUCLEOTIDE SEQUENCE [LARGE SCALE GENOMIC DNA]</scope>
    <source>
        <strain evidence="4">DSM 10523 / SB164P1</strain>
    </source>
</reference>
<dbReference type="KEGG" id="dpi:BN4_11974"/>
<accession>M1WQV7</accession>
<dbReference type="RefSeq" id="WP_015415253.1">
    <property type="nucleotide sequence ID" value="NC_020409.1"/>
</dbReference>
<evidence type="ECO:0000256" key="1">
    <source>
        <dbReference type="SAM" id="MobiDB-lite"/>
    </source>
</evidence>
<reference evidence="4" key="2">
    <citation type="journal article" date="2013" name="Stand. Genomic Sci.">
        <title>Complete genome sequence of Desulfocapsa sulfexigens, a marine deltaproteobacterium specialized in disproportionating inorganic sulfur compounds.</title>
        <authorList>
            <person name="Finster K.W."/>
            <person name="Kjeldsen K.U."/>
            <person name="Kube M."/>
            <person name="Reinhardt R."/>
            <person name="Mussmann M."/>
            <person name="Amann R."/>
            <person name="Schreiber L."/>
        </authorList>
    </citation>
    <scope>NUCLEOTIDE SEQUENCE [LARGE SCALE GENOMIC DNA]</scope>
    <source>
        <strain evidence="4">DSM 10523 / SB164P1</strain>
    </source>
</reference>
<feature type="region of interest" description="Disordered" evidence="1">
    <location>
        <begin position="43"/>
        <end position="62"/>
    </location>
</feature>
<keyword evidence="4" id="KW-1185">Reference proteome</keyword>
<feature type="signal peptide" evidence="2">
    <location>
        <begin position="1"/>
        <end position="22"/>
    </location>
</feature>
<evidence type="ECO:0000313" key="4">
    <source>
        <dbReference type="Proteomes" id="UP000011724"/>
    </source>
</evidence>
<dbReference type="BioCyc" id="DPIE1322246:BN4_RS09915-MONOMER"/>
<dbReference type="AlphaFoldDB" id="M1WQV7"/>
<organism evidence="3 4">
    <name type="scientific">Pseudodesulfovibrio piezophilus (strain DSM 21447 / JCM 15486 / C1TLV30)</name>
    <name type="common">Desulfovibrio piezophilus</name>
    <dbReference type="NCBI Taxonomy" id="1322246"/>
    <lineage>
        <taxon>Bacteria</taxon>
        <taxon>Pseudomonadati</taxon>
        <taxon>Thermodesulfobacteriota</taxon>
        <taxon>Desulfovibrionia</taxon>
        <taxon>Desulfovibrionales</taxon>
        <taxon>Desulfovibrionaceae</taxon>
    </lineage>
</organism>
<gene>
    <name evidence="3" type="ordered locus">BN4_11974</name>
</gene>
<proteinExistence type="predicted"/>
<protein>
    <recommendedName>
        <fullName evidence="5">Lipoprotein</fullName>
    </recommendedName>
</protein>
<sequence length="76" mass="8176">MKIWNKIALTGCLLAMMLPAFGCSEEGPAEKAGKKVDHAVEEAKDAMDTEGPAEEAGKKVDQIVEDAKEQMKKVGE</sequence>
<name>M1WQV7_PSEP2</name>
<dbReference type="Proteomes" id="UP000011724">
    <property type="component" value="Chromosome"/>
</dbReference>
<evidence type="ECO:0000256" key="2">
    <source>
        <dbReference type="SAM" id="SignalP"/>
    </source>
</evidence>
<keyword evidence="2" id="KW-0732">Signal</keyword>
<dbReference type="EMBL" id="FO203427">
    <property type="protein sequence ID" value="CCH49209.1"/>
    <property type="molecule type" value="Genomic_DNA"/>
</dbReference>
<evidence type="ECO:0000313" key="3">
    <source>
        <dbReference type="EMBL" id="CCH49209.1"/>
    </source>
</evidence>
<dbReference type="PATRIC" id="fig|879567.3.peg.2097"/>
<dbReference type="eggNOG" id="ENOG5033AM4">
    <property type="taxonomic scope" value="Bacteria"/>
</dbReference>
<feature type="chain" id="PRO_5004019409" description="Lipoprotein" evidence="2">
    <location>
        <begin position="23"/>
        <end position="76"/>
    </location>
</feature>
<dbReference type="HOGENOM" id="CLU_192805_3_0_7"/>
<dbReference type="STRING" id="1322246.BN4_11974"/>
<evidence type="ECO:0008006" key="5">
    <source>
        <dbReference type="Google" id="ProtNLM"/>
    </source>
</evidence>